<dbReference type="Proteomes" id="UP000652430">
    <property type="component" value="Unassembled WGS sequence"/>
</dbReference>
<keyword evidence="2" id="KW-1185">Reference proteome</keyword>
<gene>
    <name evidence="1" type="ORF">GCM10008023_37660</name>
</gene>
<proteinExistence type="predicted"/>
<reference evidence="2" key="1">
    <citation type="journal article" date="2019" name="Int. J. Syst. Evol. Microbiol.">
        <title>The Global Catalogue of Microorganisms (GCM) 10K type strain sequencing project: providing services to taxonomists for standard genome sequencing and annotation.</title>
        <authorList>
            <consortium name="The Broad Institute Genomics Platform"/>
            <consortium name="The Broad Institute Genome Sequencing Center for Infectious Disease"/>
            <person name="Wu L."/>
            <person name="Ma J."/>
        </authorList>
    </citation>
    <scope>NUCLEOTIDE SEQUENCE [LARGE SCALE GENOMIC DNA]</scope>
    <source>
        <strain evidence="2">CGMCC 1.8957</strain>
    </source>
</reference>
<organism evidence="1 2">
    <name type="scientific">Sphingomonas glacialis</name>
    <dbReference type="NCBI Taxonomy" id="658225"/>
    <lineage>
        <taxon>Bacteria</taxon>
        <taxon>Pseudomonadati</taxon>
        <taxon>Pseudomonadota</taxon>
        <taxon>Alphaproteobacteria</taxon>
        <taxon>Sphingomonadales</taxon>
        <taxon>Sphingomonadaceae</taxon>
        <taxon>Sphingomonas</taxon>
    </lineage>
</organism>
<name>A0ABQ3LSY6_9SPHN</name>
<sequence>MELLALKRLQHLERCTAGKTVEEDRRIAEADGQAGGAIVMGRAAAFAASAAPHPAELFDDVLGSDFGIER</sequence>
<accession>A0ABQ3LSY6</accession>
<comment type="caution">
    <text evidence="1">The sequence shown here is derived from an EMBL/GenBank/DDBJ whole genome shotgun (WGS) entry which is preliminary data.</text>
</comment>
<protein>
    <submittedName>
        <fullName evidence="1">Uncharacterized protein</fullName>
    </submittedName>
</protein>
<evidence type="ECO:0000313" key="1">
    <source>
        <dbReference type="EMBL" id="GHH24970.1"/>
    </source>
</evidence>
<evidence type="ECO:0000313" key="2">
    <source>
        <dbReference type="Proteomes" id="UP000652430"/>
    </source>
</evidence>
<dbReference type="EMBL" id="BNAQ01000008">
    <property type="protein sequence ID" value="GHH24970.1"/>
    <property type="molecule type" value="Genomic_DNA"/>
</dbReference>